<dbReference type="RefSeq" id="WP_207689638.1">
    <property type="nucleotide sequence ID" value="NZ_CP061799.1"/>
</dbReference>
<keyword evidence="1" id="KW-0238">DNA-binding</keyword>
<accession>A0A975GJT8</accession>
<dbReference type="GO" id="GO:0003677">
    <property type="term" value="F:DNA binding"/>
    <property type="evidence" value="ECO:0007669"/>
    <property type="project" value="UniProtKB-KW"/>
</dbReference>
<proteinExistence type="predicted"/>
<protein>
    <submittedName>
        <fullName evidence="1">Single-stranded DNA-binding protein, ERF-like</fullName>
    </submittedName>
</protein>
<keyword evidence="2" id="KW-1185">Reference proteome</keyword>
<dbReference type="Pfam" id="PF04404">
    <property type="entry name" value="ERF"/>
    <property type="match status" value="1"/>
</dbReference>
<evidence type="ECO:0000313" key="2">
    <source>
        <dbReference type="Proteomes" id="UP000663720"/>
    </source>
</evidence>
<dbReference type="KEGG" id="dli:dnl_62700"/>
<dbReference type="EMBL" id="CP061799">
    <property type="protein sequence ID" value="QTA83850.1"/>
    <property type="molecule type" value="Genomic_DNA"/>
</dbReference>
<evidence type="ECO:0000313" key="1">
    <source>
        <dbReference type="EMBL" id="QTA83850.1"/>
    </source>
</evidence>
<reference evidence="1" key="1">
    <citation type="journal article" date="2021" name="Microb. Physiol.">
        <title>Proteogenomic Insights into the Physiology of Marine, Sulfate-Reducing, Filamentous Desulfonema limicola and Desulfonema magnum.</title>
        <authorList>
            <person name="Schnaars V."/>
            <person name="Wohlbrand L."/>
            <person name="Scheve S."/>
            <person name="Hinrichs C."/>
            <person name="Reinhardt R."/>
            <person name="Rabus R."/>
        </authorList>
    </citation>
    <scope>NUCLEOTIDE SEQUENCE</scope>
    <source>
        <strain evidence="1">5ac10</strain>
    </source>
</reference>
<dbReference type="InterPro" id="IPR007499">
    <property type="entry name" value="ERF_bacteria_virus"/>
</dbReference>
<organism evidence="1 2">
    <name type="scientific">Desulfonema limicola</name>
    <dbReference type="NCBI Taxonomy" id="45656"/>
    <lineage>
        <taxon>Bacteria</taxon>
        <taxon>Pseudomonadati</taxon>
        <taxon>Thermodesulfobacteriota</taxon>
        <taxon>Desulfobacteria</taxon>
        <taxon>Desulfobacterales</taxon>
        <taxon>Desulfococcaceae</taxon>
        <taxon>Desulfonema</taxon>
    </lineage>
</organism>
<sequence>MSEQKISEKLSLWQKFLEIRRSCSFLQKDRQGHQFKYVSSSKALAAIRPEMDRYGLILVPEIRGHSVTIKETDKGGREFLTELDLTYTWINADNPDERLAVPFYAQGTDKSERGVGKALTYGEKNFILKFFNIATDKDDPDAFQNYGYENNGNNQTSETHQTPHFDQNMPAQSADNINPQDFGLPPNIGLGVTLTDGQVFVTELKKGTAYTHRGMLKSAGFKFDGSKKCWCRGIN</sequence>
<name>A0A975GJT8_9BACT</name>
<gene>
    <name evidence="1" type="ORF">dnl_62700</name>
</gene>
<dbReference type="AlphaFoldDB" id="A0A975GJT8"/>
<dbReference type="Proteomes" id="UP000663720">
    <property type="component" value="Chromosome"/>
</dbReference>